<evidence type="ECO:0000259" key="3">
    <source>
        <dbReference type="PROSITE" id="PS50853"/>
    </source>
</evidence>
<name>A0A8C4R5H0_EPTBU</name>
<dbReference type="GO" id="GO:0005819">
    <property type="term" value="C:spindle"/>
    <property type="evidence" value="ECO:0007669"/>
    <property type="project" value="TreeGrafter"/>
</dbReference>
<dbReference type="InterPro" id="IPR003961">
    <property type="entry name" value="FN3_dom"/>
</dbReference>
<proteinExistence type="predicted"/>
<dbReference type="InterPro" id="IPR036770">
    <property type="entry name" value="Ankyrin_rpt-contain_sf"/>
</dbReference>
<dbReference type="InterPro" id="IPR036116">
    <property type="entry name" value="FN3_sf"/>
</dbReference>
<dbReference type="AlphaFoldDB" id="A0A8C4R5H0"/>
<dbReference type="Ensembl" id="ENSEBUT00000025043.1">
    <property type="protein sequence ID" value="ENSEBUP00000024467.1"/>
    <property type="gene ID" value="ENSEBUG00000015086.1"/>
</dbReference>
<feature type="region of interest" description="Disordered" evidence="2">
    <location>
        <begin position="130"/>
        <end position="162"/>
    </location>
</feature>
<feature type="region of interest" description="Disordered" evidence="2">
    <location>
        <begin position="18"/>
        <end position="47"/>
    </location>
</feature>
<dbReference type="PROSITE" id="PS50853">
    <property type="entry name" value="FN3"/>
    <property type="match status" value="1"/>
</dbReference>
<sequence length="962" mass="105865">MDTARMVSEAWSRCTMLRKSRTLPSIPQSPPTPNRVPDGTGDGGEATERRRHRGSLFAVMPEAHFNFPAHPGNLAKSVTADPEGSSRRRRRLMRHSSAEVAPAQQPALATLRGTKPAPLIKSYSVDAGLGVRSVPDTTRGQKERGRSTLKRKASLGSFDRKDSQLKRFEGSLARLTQRLNQRERSAGEEDGSTTSLSATNDSSRQRSISFDWSCASRMSQQVRGSPGRGRMSSTGSMGGGGPASPSAAKRLYRNLSGKFRSSSSSLEDNLPVSHGDRQRKSSTNISSSEALFEAVELQDLEMVQLLLSRHSAEDLDFNTPNSEGLTPLDVAIMTNNLPLARALLNAGARESPHFMTTEGRACHLEALASEAARRATEMAAVHAGSESGSPEEDTERQLHTWEWRLRLLRRMQAGFQHAGPPEVPTNVCLSVVGSSTLSASYEEPMSMNSAMVTKYKVQWSCYKSFKPLTGEAILDDCRVKSFSIQGLTPGTAYFVRVSAYNMKGWGLPQASAPCSAIPSSWWQSEGCMLRPGGQEEAFDTLLLQLKNAQKQWRGQDMIKVQGPSRKPSVSRSLRHLFQSTSKFVKNLKRALYLATVFYQGDNILVTHEEQIPIVEIDDSFSTSLMQDFLWFCKLSCMWSEAREVRQATALPFSASSALQARQKLLLAVSHMQHLLGTQDLGQPYLEPLKDRQGNGLFVTLRYADSVNSSLNLRWLPASKLQSQRKSLSGLEDPTALDVLLITLQEKIDFQKAQQQVLAPGLYLGFLKLCSSVDQIKILVPQTLPNVLCHTKVRDNGHLSREEWETLGRVGSLEQVFGATEGDVHTTESIFLREIHVAVLSLLHQLHVPLEQAADFRLHTQDLVEFGNGISFLLLLPPSDDVCVAPGQGSTFKPVSGLVSLPLQVFELVLTATIFIADSDHVPQQGVNSAGKFSRGCPLQRRTHPAGIPFEGCVGSRHHRAIH</sequence>
<dbReference type="PANTHER" id="PTHR21437:SF1">
    <property type="entry name" value="WIDE AWAKE"/>
    <property type="match status" value="1"/>
</dbReference>
<feature type="repeat" description="ANK" evidence="1">
    <location>
        <begin position="323"/>
        <end position="348"/>
    </location>
</feature>
<dbReference type="InterPro" id="IPR039269">
    <property type="entry name" value="ANKFN1"/>
</dbReference>
<reference evidence="4" key="1">
    <citation type="submission" date="2025-08" db="UniProtKB">
        <authorList>
            <consortium name="Ensembl"/>
        </authorList>
    </citation>
    <scope>IDENTIFICATION</scope>
</reference>
<dbReference type="SMART" id="SM00060">
    <property type="entry name" value="FN3"/>
    <property type="match status" value="1"/>
</dbReference>
<dbReference type="InterPro" id="IPR013783">
    <property type="entry name" value="Ig-like_fold"/>
</dbReference>
<feature type="region of interest" description="Disordered" evidence="2">
    <location>
        <begin position="174"/>
        <end position="285"/>
    </location>
</feature>
<dbReference type="GO" id="GO:0000132">
    <property type="term" value="P:establishment of mitotic spindle orientation"/>
    <property type="evidence" value="ECO:0007669"/>
    <property type="project" value="TreeGrafter"/>
</dbReference>
<feature type="region of interest" description="Disordered" evidence="2">
    <location>
        <begin position="67"/>
        <end position="114"/>
    </location>
</feature>
<evidence type="ECO:0000256" key="2">
    <source>
        <dbReference type="SAM" id="MobiDB-lite"/>
    </source>
</evidence>
<dbReference type="Gene3D" id="1.25.40.20">
    <property type="entry name" value="Ankyrin repeat-containing domain"/>
    <property type="match status" value="1"/>
</dbReference>
<evidence type="ECO:0000256" key="1">
    <source>
        <dbReference type="PROSITE-ProRule" id="PRU00023"/>
    </source>
</evidence>
<keyword evidence="5" id="KW-1185">Reference proteome</keyword>
<dbReference type="SUPFAM" id="SSF48403">
    <property type="entry name" value="Ankyrin repeat"/>
    <property type="match status" value="1"/>
</dbReference>
<feature type="compositionally biased region" description="Polar residues" evidence="2">
    <location>
        <begin position="192"/>
        <end position="222"/>
    </location>
</feature>
<dbReference type="PROSITE" id="PS50297">
    <property type="entry name" value="ANK_REP_REGION"/>
    <property type="match status" value="1"/>
</dbReference>
<dbReference type="SUPFAM" id="SSF49265">
    <property type="entry name" value="Fibronectin type III"/>
    <property type="match status" value="1"/>
</dbReference>
<accession>A0A8C4R5H0</accession>
<feature type="domain" description="Fibronectin type-III" evidence="3">
    <location>
        <begin position="423"/>
        <end position="520"/>
    </location>
</feature>
<protein>
    <recommendedName>
        <fullName evidence="3">Fibronectin type-III domain-containing protein</fullName>
    </recommendedName>
</protein>
<dbReference type="OMA" id="EWEWIKS"/>
<feature type="compositionally biased region" description="Low complexity" evidence="2">
    <location>
        <begin position="223"/>
        <end position="235"/>
    </location>
</feature>
<evidence type="ECO:0000313" key="5">
    <source>
        <dbReference type="Proteomes" id="UP000694388"/>
    </source>
</evidence>
<dbReference type="GeneTree" id="ENSGT00940000163984"/>
<dbReference type="PANTHER" id="PTHR21437">
    <property type="entry name" value="WIDE AWAKE"/>
    <property type="match status" value="1"/>
</dbReference>
<dbReference type="InterPro" id="IPR002110">
    <property type="entry name" value="Ankyrin_rpt"/>
</dbReference>
<dbReference type="SMART" id="SM00248">
    <property type="entry name" value="ANK"/>
    <property type="match status" value="2"/>
</dbReference>
<evidence type="ECO:0000313" key="4">
    <source>
        <dbReference type="Ensembl" id="ENSEBUP00000024467.1"/>
    </source>
</evidence>
<reference evidence="4" key="2">
    <citation type="submission" date="2025-09" db="UniProtKB">
        <authorList>
            <consortium name="Ensembl"/>
        </authorList>
    </citation>
    <scope>IDENTIFICATION</scope>
</reference>
<organism evidence="4 5">
    <name type="scientific">Eptatretus burgeri</name>
    <name type="common">Inshore hagfish</name>
    <dbReference type="NCBI Taxonomy" id="7764"/>
    <lineage>
        <taxon>Eukaryota</taxon>
        <taxon>Metazoa</taxon>
        <taxon>Chordata</taxon>
        <taxon>Craniata</taxon>
        <taxon>Vertebrata</taxon>
        <taxon>Cyclostomata</taxon>
        <taxon>Myxini</taxon>
        <taxon>Myxiniformes</taxon>
        <taxon>Myxinidae</taxon>
        <taxon>Eptatretinae</taxon>
        <taxon>Eptatretus</taxon>
    </lineage>
</organism>
<dbReference type="Pfam" id="PF12796">
    <property type="entry name" value="Ank_2"/>
    <property type="match status" value="1"/>
</dbReference>
<dbReference type="Gene3D" id="2.60.40.10">
    <property type="entry name" value="Immunoglobulins"/>
    <property type="match status" value="1"/>
</dbReference>
<dbReference type="PROSITE" id="PS50088">
    <property type="entry name" value="ANK_REPEAT"/>
    <property type="match status" value="1"/>
</dbReference>
<keyword evidence="1" id="KW-0040">ANK repeat</keyword>
<dbReference type="Pfam" id="PF00041">
    <property type="entry name" value="fn3"/>
    <property type="match status" value="1"/>
</dbReference>
<dbReference type="CDD" id="cd00063">
    <property type="entry name" value="FN3"/>
    <property type="match status" value="1"/>
</dbReference>
<dbReference type="GO" id="GO:0061172">
    <property type="term" value="P:regulation of establishment of bipolar cell polarity"/>
    <property type="evidence" value="ECO:0007669"/>
    <property type="project" value="TreeGrafter"/>
</dbReference>
<dbReference type="Proteomes" id="UP000694388">
    <property type="component" value="Unplaced"/>
</dbReference>